<accession>A0AA97AMF2</accession>
<reference evidence="2" key="1">
    <citation type="journal article" date="2023" name="Plants (Basel)">
        <title>Genomic Analysis of Leptolyngbya boryana CZ1 Reveals Efficient Carbon Fixation Modules.</title>
        <authorList>
            <person name="Bai X."/>
            <person name="Wang H."/>
            <person name="Cheng W."/>
            <person name="Wang J."/>
            <person name="Ma M."/>
            <person name="Hu H."/>
            <person name="Song Z."/>
            <person name="Ma H."/>
            <person name="Fan Y."/>
            <person name="Du C."/>
            <person name="Xu J."/>
        </authorList>
    </citation>
    <scope>NUCLEOTIDE SEQUENCE</scope>
    <source>
        <strain evidence="2">CZ1</strain>
    </source>
</reference>
<feature type="region of interest" description="Disordered" evidence="1">
    <location>
        <begin position="408"/>
        <end position="431"/>
    </location>
</feature>
<name>A0AA97AMF2_LEPBY</name>
<evidence type="ECO:0000313" key="2">
    <source>
        <dbReference type="EMBL" id="WNZ44152.1"/>
    </source>
</evidence>
<proteinExistence type="predicted"/>
<dbReference type="Pfam" id="PF13148">
    <property type="entry name" value="DUF3987"/>
    <property type="match status" value="1"/>
</dbReference>
<organism evidence="2">
    <name type="scientific">Leptolyngbya boryana CZ1</name>
    <dbReference type="NCBI Taxonomy" id="3060204"/>
    <lineage>
        <taxon>Bacteria</taxon>
        <taxon>Bacillati</taxon>
        <taxon>Cyanobacteriota</taxon>
        <taxon>Cyanophyceae</taxon>
        <taxon>Leptolyngbyales</taxon>
        <taxon>Leptolyngbyaceae</taxon>
        <taxon>Leptolyngbya group</taxon>
        <taxon>Leptolyngbya</taxon>
    </lineage>
</organism>
<evidence type="ECO:0000256" key="1">
    <source>
        <dbReference type="SAM" id="MobiDB-lite"/>
    </source>
</evidence>
<dbReference type="InterPro" id="IPR025048">
    <property type="entry name" value="DUF3987"/>
</dbReference>
<protein>
    <submittedName>
        <fullName evidence="2">DUF3987 domain-containing protein</fullName>
    </submittedName>
</protein>
<dbReference type="EMBL" id="CP130144">
    <property type="protein sequence ID" value="WNZ44152.1"/>
    <property type="molecule type" value="Genomic_DNA"/>
</dbReference>
<dbReference type="AlphaFoldDB" id="A0AA97AMF2"/>
<reference evidence="2" key="2">
    <citation type="submission" date="2023-07" db="EMBL/GenBank/DDBJ databases">
        <authorList>
            <person name="Bai X.-H."/>
            <person name="Wang H.-H."/>
            <person name="Wang J."/>
            <person name="Ma M.-Y."/>
            <person name="Hu H.-H."/>
            <person name="Song Z.-L."/>
            <person name="Ma H.-G."/>
            <person name="Fan Y."/>
            <person name="Du C.-Y."/>
            <person name="Xu J.-C."/>
        </authorList>
    </citation>
    <scope>NUCLEOTIDE SEQUENCE</scope>
    <source>
        <strain evidence="2">CZ1</strain>
    </source>
</reference>
<dbReference type="RefSeq" id="WP_316426344.1">
    <property type="nucleotide sequence ID" value="NZ_CP130144.1"/>
</dbReference>
<sequence>MSCRNPNGNCYTTLLPAAASRIGTAAQVVIKPSAKYTQPMVIWSAIVAQSGSMKTPAQRIILDPLTTLEKEAHKRYEAETEEYEQLRAAGEQVKKPVRKRYLTKDSTIETLQRTHAENPRGILYYRDELAGAIKGRNQYRRGQGADEEAELDQWTGSAVIVDRAEKAVCIPHSAVSRTGAIQWEVLAELMGDHRDTNGAWSRWLFCAADAPPRYLNLSEDEPDNGITEALIWLYRTLEQLPTQDYFLSTEAKYLFEAWQHHLVDTQRTEQSSGLQLIYPKIEAYTARLALWLHIVNAVLKQQQPPLLINDQTMEQAIQLAAYYLWQHRLIHTHNSPDSGLAALGLKIQKYVERIGAASASRLKSGIRALRTTTTHEIRQLMRTLEIAGFGSVEGEGSEMIYSARRQQATSGRIDNSDQRVTPVSTSELQLSSEVQTMTDPIDTTPHSDAPRQLLRSDSSTITPPESQGLQPGTPIEVWFEQQWIRATYLHPLHRLIFSCRSQKLEEGHQVKLEISAQQIKVWWQNASRFKVAIADIRILNDSNCHAPSS</sequence>
<gene>
    <name evidence="2" type="ORF">Q2T42_20190</name>
</gene>